<evidence type="ECO:0008006" key="3">
    <source>
        <dbReference type="Google" id="ProtNLM"/>
    </source>
</evidence>
<dbReference type="Proteomes" id="UP000451860">
    <property type="component" value="Unassembled WGS sequence"/>
</dbReference>
<dbReference type="AlphaFoldDB" id="A0A7J5ULM1"/>
<name>A0A7J5ULM1_9MICO</name>
<evidence type="ECO:0000313" key="1">
    <source>
        <dbReference type="EMBL" id="KAE8763279.1"/>
    </source>
</evidence>
<gene>
    <name evidence="1" type="ORF">GB883_14920</name>
</gene>
<reference evidence="1 2" key="1">
    <citation type="submission" date="2019-10" db="EMBL/GenBank/DDBJ databases">
        <title>Georgenia wutianyii sp. nov. and Georgenia yuyongxinii sp. nov. isolated from plateau pika (Ochotona curzoniae) in the Qinghai-Tibet plateau of China.</title>
        <authorList>
            <person name="Tian Z."/>
        </authorList>
    </citation>
    <scope>NUCLEOTIDE SEQUENCE [LARGE SCALE GENOMIC DNA]</scope>
    <source>
        <strain evidence="1 2">DSM 21501</strain>
    </source>
</reference>
<comment type="caution">
    <text evidence="1">The sequence shown here is derived from an EMBL/GenBank/DDBJ whole genome shotgun (WGS) entry which is preliminary data.</text>
</comment>
<sequence>MPEKEQTRTTAERLAIAPGSTLWCSDAEHLAVLGPLPEGVRTVRGIEDARTALLFADSGAAARALLDEHGAELTAPAAVWVAYPSGNEADINRDTLWPMLTTFGLRPALHVDLDETWSALLFRPLRDGGRPGPG</sequence>
<evidence type="ECO:0000313" key="2">
    <source>
        <dbReference type="Proteomes" id="UP000451860"/>
    </source>
</evidence>
<accession>A0A7J5ULM1</accession>
<dbReference type="OrthoDB" id="9800461at2"/>
<organism evidence="1 2">
    <name type="scientific">Georgenia thermotolerans</name>
    <dbReference type="NCBI Taxonomy" id="527326"/>
    <lineage>
        <taxon>Bacteria</taxon>
        <taxon>Bacillati</taxon>
        <taxon>Actinomycetota</taxon>
        <taxon>Actinomycetes</taxon>
        <taxon>Micrococcales</taxon>
        <taxon>Bogoriellaceae</taxon>
        <taxon>Georgenia</taxon>
    </lineage>
</organism>
<protein>
    <recommendedName>
        <fullName evidence="3">DUF3052 family protein</fullName>
    </recommendedName>
</protein>
<dbReference type="EMBL" id="WHJE01000082">
    <property type="protein sequence ID" value="KAE8763279.1"/>
    <property type="molecule type" value="Genomic_DNA"/>
</dbReference>
<dbReference type="RefSeq" id="WP_152202837.1">
    <property type="nucleotide sequence ID" value="NZ_VUKF01000019.1"/>
</dbReference>
<keyword evidence="2" id="KW-1185">Reference proteome</keyword>
<proteinExistence type="predicted"/>